<dbReference type="CDD" id="cd05233">
    <property type="entry name" value="SDR_c"/>
    <property type="match status" value="1"/>
</dbReference>
<dbReference type="InterPro" id="IPR002347">
    <property type="entry name" value="SDR_fam"/>
</dbReference>
<keyword evidence="2" id="KW-0560">Oxidoreductase</keyword>
<dbReference type="GO" id="GO:0008206">
    <property type="term" value="P:bile acid metabolic process"/>
    <property type="evidence" value="ECO:0007669"/>
    <property type="project" value="UniProtKB-ARBA"/>
</dbReference>
<comment type="similarity">
    <text evidence="1">Belongs to the short-chain dehydrogenases/reductases (SDR) family.</text>
</comment>
<dbReference type="PANTHER" id="PTHR24321">
    <property type="entry name" value="DEHYDROGENASES, SHORT CHAIN"/>
    <property type="match status" value="1"/>
</dbReference>
<dbReference type="InterPro" id="IPR036291">
    <property type="entry name" value="NAD(P)-bd_dom_sf"/>
</dbReference>
<dbReference type="RefSeq" id="WP_124694054.1">
    <property type="nucleotide sequence ID" value="NZ_JBHUFE010000016.1"/>
</dbReference>
<dbReference type="AlphaFoldDB" id="A0A3N9PAX4"/>
<dbReference type="EMBL" id="RQPI01000001">
    <property type="protein sequence ID" value="RQW13413.1"/>
    <property type="molecule type" value="Genomic_DNA"/>
</dbReference>
<evidence type="ECO:0000313" key="3">
    <source>
        <dbReference type="EMBL" id="RQW13413.1"/>
    </source>
</evidence>
<organism evidence="3 4">
    <name type="scientific">Paenibacillus rhizophilus</name>
    <dbReference type="NCBI Taxonomy" id="1850366"/>
    <lineage>
        <taxon>Bacteria</taxon>
        <taxon>Bacillati</taxon>
        <taxon>Bacillota</taxon>
        <taxon>Bacilli</taxon>
        <taxon>Bacillales</taxon>
        <taxon>Paenibacillaceae</taxon>
        <taxon>Paenibacillus</taxon>
    </lineage>
</organism>
<accession>A0A3N9PAX4</accession>
<dbReference type="PRINTS" id="PR00080">
    <property type="entry name" value="SDRFAMILY"/>
</dbReference>
<evidence type="ECO:0000256" key="1">
    <source>
        <dbReference type="ARBA" id="ARBA00006484"/>
    </source>
</evidence>
<dbReference type="Proteomes" id="UP000282529">
    <property type="component" value="Unassembled WGS sequence"/>
</dbReference>
<dbReference type="PRINTS" id="PR00081">
    <property type="entry name" value="GDHRDH"/>
</dbReference>
<dbReference type="Pfam" id="PF13561">
    <property type="entry name" value="adh_short_C2"/>
    <property type="match status" value="1"/>
</dbReference>
<evidence type="ECO:0000256" key="2">
    <source>
        <dbReference type="ARBA" id="ARBA00023002"/>
    </source>
</evidence>
<dbReference type="PANTHER" id="PTHR24321:SF8">
    <property type="entry name" value="ESTRADIOL 17-BETA-DEHYDROGENASE 8-RELATED"/>
    <property type="match status" value="1"/>
</dbReference>
<reference evidence="3 4" key="1">
    <citation type="submission" date="2018-11" db="EMBL/GenBank/DDBJ databases">
        <title>Genome sequence of strain 7197.</title>
        <authorList>
            <person name="Gao J."/>
            <person name="Sun J."/>
        </authorList>
    </citation>
    <scope>NUCLEOTIDE SEQUENCE [LARGE SCALE GENOMIC DNA]</scope>
    <source>
        <strain evidence="3 4">7197</strain>
    </source>
</reference>
<dbReference type="OrthoDB" id="9803333at2"/>
<dbReference type="PROSITE" id="PS00061">
    <property type="entry name" value="ADH_SHORT"/>
    <property type="match status" value="1"/>
</dbReference>
<evidence type="ECO:0000313" key="4">
    <source>
        <dbReference type="Proteomes" id="UP000282529"/>
    </source>
</evidence>
<sequence>MNRIQDKVAIVTGAASGIGKAAAVRLAAEGAKVSLIDKNEQTITQTEAEIKNAGGEAVSFIADTSNPEEIGRAVKATVEQWGTIDTVFANAGALGMASPIEYFPSEEWAGTISNNVIGTFETVKQAIPYMKEKGGSITVTSSVSGSRQFAQPGFSAYSTSKAAVAVFAEMAALELAQYKIRVNAVCPGIIETNIFDSQKKSEHLDEIKYPFDIPQDGVPLTHAPGKPEEVANLVLFLASEEASHITGTKVFVDGAETLIKG</sequence>
<dbReference type="FunFam" id="3.40.50.720:FF:000084">
    <property type="entry name" value="Short-chain dehydrogenase reductase"/>
    <property type="match status" value="1"/>
</dbReference>
<comment type="caution">
    <text evidence="3">The sequence shown here is derived from an EMBL/GenBank/DDBJ whole genome shotgun (WGS) entry which is preliminary data.</text>
</comment>
<dbReference type="Gene3D" id="3.40.50.720">
    <property type="entry name" value="NAD(P)-binding Rossmann-like Domain"/>
    <property type="match status" value="1"/>
</dbReference>
<keyword evidence="4" id="KW-1185">Reference proteome</keyword>
<name>A0A3N9PAX4_9BACL</name>
<protein>
    <submittedName>
        <fullName evidence="3">SDR family oxidoreductase</fullName>
    </submittedName>
</protein>
<gene>
    <name evidence="3" type="ORF">EH198_03025</name>
</gene>
<dbReference type="InterPro" id="IPR020904">
    <property type="entry name" value="Sc_DH/Rdtase_CS"/>
</dbReference>
<dbReference type="SUPFAM" id="SSF51735">
    <property type="entry name" value="NAD(P)-binding Rossmann-fold domains"/>
    <property type="match status" value="1"/>
</dbReference>
<dbReference type="GO" id="GO:0016491">
    <property type="term" value="F:oxidoreductase activity"/>
    <property type="evidence" value="ECO:0007669"/>
    <property type="project" value="UniProtKB-KW"/>
</dbReference>
<dbReference type="NCBIfam" id="NF004203">
    <property type="entry name" value="PRK05653.2-4"/>
    <property type="match status" value="1"/>
</dbReference>
<proteinExistence type="inferred from homology"/>